<keyword evidence="2" id="KW-1185">Reference proteome</keyword>
<dbReference type="RefSeq" id="WP_344793436.1">
    <property type="nucleotide sequence ID" value="NZ_BAABAU010000001.1"/>
</dbReference>
<dbReference type="EMBL" id="BAABAU010000001">
    <property type="protein sequence ID" value="GAA4264862.1"/>
    <property type="molecule type" value="Genomic_DNA"/>
</dbReference>
<reference evidence="2" key="1">
    <citation type="journal article" date="2019" name="Int. J. Syst. Evol. Microbiol.">
        <title>The Global Catalogue of Microorganisms (GCM) 10K type strain sequencing project: providing services to taxonomists for standard genome sequencing and annotation.</title>
        <authorList>
            <consortium name="The Broad Institute Genomics Platform"/>
            <consortium name="The Broad Institute Genome Sequencing Center for Infectious Disease"/>
            <person name="Wu L."/>
            <person name="Ma J."/>
        </authorList>
    </citation>
    <scope>NUCLEOTIDE SEQUENCE [LARGE SCALE GENOMIC DNA]</scope>
    <source>
        <strain evidence="2">JCM 17442</strain>
    </source>
</reference>
<dbReference type="Pfam" id="PF03013">
    <property type="entry name" value="Pyr_excise"/>
    <property type="match status" value="1"/>
</dbReference>
<dbReference type="NCBIfam" id="NF038085">
    <property type="entry name" value="MSMEG_6728_fam"/>
    <property type="match status" value="1"/>
</dbReference>
<comment type="caution">
    <text evidence="1">The sequence shown here is derived from an EMBL/GenBank/DDBJ whole genome shotgun (WGS) entry which is preliminary data.</text>
</comment>
<protein>
    <submittedName>
        <fullName evidence="1">MSMEG_6728 family protein</fullName>
    </submittedName>
</protein>
<dbReference type="Proteomes" id="UP001501594">
    <property type="component" value="Unassembled WGS sequence"/>
</dbReference>
<dbReference type="InterPro" id="IPR004260">
    <property type="entry name" value="Pyr-dimer_DNA_glycosylase"/>
</dbReference>
<gene>
    <name evidence="1" type="ORF">GCM10022256_04740</name>
</gene>
<organism evidence="1 2">
    <name type="scientific">Frondihabitans peucedani</name>
    <dbReference type="NCBI Taxonomy" id="598626"/>
    <lineage>
        <taxon>Bacteria</taxon>
        <taxon>Bacillati</taxon>
        <taxon>Actinomycetota</taxon>
        <taxon>Actinomycetes</taxon>
        <taxon>Micrococcales</taxon>
        <taxon>Microbacteriaceae</taxon>
        <taxon>Frondihabitans</taxon>
    </lineage>
</organism>
<accession>A0ABP8DY63</accession>
<evidence type="ECO:0000313" key="2">
    <source>
        <dbReference type="Proteomes" id="UP001501594"/>
    </source>
</evidence>
<name>A0ABP8DY63_9MICO</name>
<proteinExistence type="predicted"/>
<sequence length="151" mass="17222">MQTFLPYSDFRESARSLDSKRLGKQRVETLQVMKALTVPGYGWQHHPVTAMWRGHRPSLMAYQDAVCDEWTARGFADTCREKTLEVLAQDPADLAAYRNGSSAPPDWLGRPEVHESHRSKLLQKDPEFYRDVFAGTPDDLAYVWPKVLGLS</sequence>
<evidence type="ECO:0000313" key="1">
    <source>
        <dbReference type="EMBL" id="GAA4264862.1"/>
    </source>
</evidence>